<feature type="region of interest" description="Disordered" evidence="7">
    <location>
        <begin position="365"/>
        <end position="399"/>
    </location>
</feature>
<dbReference type="SMART" id="SM00249">
    <property type="entry name" value="PHD"/>
    <property type="match status" value="1"/>
</dbReference>
<dbReference type="PROSITE" id="PS01359">
    <property type="entry name" value="ZF_PHD_1"/>
    <property type="match status" value="1"/>
</dbReference>
<evidence type="ECO:0000259" key="10">
    <source>
        <dbReference type="PROSITE" id="PS50812"/>
    </source>
</evidence>
<feature type="region of interest" description="Disordered" evidence="7">
    <location>
        <begin position="295"/>
        <end position="352"/>
    </location>
</feature>
<name>A0A9P0TG45_PIEBR</name>
<dbReference type="PROSITE" id="PS01360">
    <property type="entry name" value="ZF_MYND_1"/>
    <property type="match status" value="1"/>
</dbReference>
<feature type="domain" description="PHD-type" evidence="9">
    <location>
        <begin position="408"/>
        <end position="466"/>
    </location>
</feature>
<feature type="compositionally biased region" description="Polar residues" evidence="7">
    <location>
        <begin position="1027"/>
        <end position="1038"/>
    </location>
</feature>
<feature type="region of interest" description="Disordered" evidence="7">
    <location>
        <begin position="1472"/>
        <end position="1503"/>
    </location>
</feature>
<dbReference type="Pfam" id="PF00855">
    <property type="entry name" value="PWWP"/>
    <property type="match status" value="1"/>
</dbReference>
<feature type="compositionally biased region" description="Low complexity" evidence="7">
    <location>
        <begin position="69"/>
        <end position="79"/>
    </location>
</feature>
<dbReference type="InterPro" id="IPR057053">
    <property type="entry name" value="MYND_ZMYND11_ZMYD8"/>
</dbReference>
<feature type="compositionally biased region" description="Basic and acidic residues" evidence="7">
    <location>
        <begin position="1039"/>
        <end position="1056"/>
    </location>
</feature>
<evidence type="ECO:0000256" key="6">
    <source>
        <dbReference type="PROSITE-ProRule" id="PRU00134"/>
    </source>
</evidence>
<feature type="domain" description="Bromo" evidence="8">
    <location>
        <begin position="499"/>
        <end position="569"/>
    </location>
</feature>
<dbReference type="PRINTS" id="PR00503">
    <property type="entry name" value="BROMODOMAIN"/>
</dbReference>
<feature type="region of interest" description="Disordered" evidence="7">
    <location>
        <begin position="730"/>
        <end position="949"/>
    </location>
</feature>
<dbReference type="GO" id="GO:0005634">
    <property type="term" value="C:nucleus"/>
    <property type="evidence" value="ECO:0007669"/>
    <property type="project" value="TreeGrafter"/>
</dbReference>
<organism evidence="12 13">
    <name type="scientific">Pieris brassicae</name>
    <name type="common">White butterfly</name>
    <name type="synonym">Large white butterfly</name>
    <dbReference type="NCBI Taxonomy" id="7116"/>
    <lineage>
        <taxon>Eukaryota</taxon>
        <taxon>Metazoa</taxon>
        <taxon>Ecdysozoa</taxon>
        <taxon>Arthropoda</taxon>
        <taxon>Hexapoda</taxon>
        <taxon>Insecta</taxon>
        <taxon>Pterygota</taxon>
        <taxon>Neoptera</taxon>
        <taxon>Endopterygota</taxon>
        <taxon>Lepidoptera</taxon>
        <taxon>Glossata</taxon>
        <taxon>Ditrysia</taxon>
        <taxon>Papilionoidea</taxon>
        <taxon>Pieridae</taxon>
        <taxon>Pierinae</taxon>
        <taxon>Pieris</taxon>
    </lineage>
</organism>
<dbReference type="Pfam" id="PF24324">
    <property type="entry name" value="MYND_ZMYND11_ZMYD8"/>
    <property type="match status" value="1"/>
</dbReference>
<dbReference type="SUPFAM" id="SSF144232">
    <property type="entry name" value="HIT/MYND zinc finger-like"/>
    <property type="match status" value="1"/>
</dbReference>
<dbReference type="PANTHER" id="PTHR46453">
    <property type="entry name" value="PROTEIN KINASE C-BINDING PROTEIN 1"/>
    <property type="match status" value="1"/>
</dbReference>
<feature type="compositionally biased region" description="Basic and acidic residues" evidence="7">
    <location>
        <begin position="1"/>
        <end position="12"/>
    </location>
</feature>
<dbReference type="SUPFAM" id="SSF63748">
    <property type="entry name" value="Tudor/PWWP/MBT"/>
    <property type="match status" value="1"/>
</dbReference>
<keyword evidence="4 5" id="KW-0103">Bromodomain</keyword>
<dbReference type="PANTHER" id="PTHR46453:SF5">
    <property type="entry name" value="PROTEIN KINASE C-BINDING PROTEIN 1 ISOFORM X1"/>
    <property type="match status" value="1"/>
</dbReference>
<evidence type="ECO:0000256" key="5">
    <source>
        <dbReference type="PROSITE-ProRule" id="PRU00035"/>
    </source>
</evidence>
<dbReference type="InterPro" id="IPR056987">
    <property type="entry name" value="ZMYND8_CC"/>
</dbReference>
<keyword evidence="13" id="KW-1185">Reference proteome</keyword>
<comment type="caution">
    <text evidence="12">The sequence shown here is derived from an EMBL/GenBank/DDBJ whole genome shotgun (WGS) entry which is preliminary data.</text>
</comment>
<feature type="compositionally biased region" description="Basic and acidic residues" evidence="7">
    <location>
        <begin position="771"/>
        <end position="794"/>
    </location>
</feature>
<dbReference type="InterPro" id="IPR036427">
    <property type="entry name" value="Bromodomain-like_sf"/>
</dbReference>
<dbReference type="GO" id="GO:0003714">
    <property type="term" value="F:transcription corepressor activity"/>
    <property type="evidence" value="ECO:0007669"/>
    <property type="project" value="TreeGrafter"/>
</dbReference>
<dbReference type="InterPro" id="IPR000313">
    <property type="entry name" value="PWWP_dom"/>
</dbReference>
<evidence type="ECO:0000259" key="11">
    <source>
        <dbReference type="PROSITE" id="PS50865"/>
    </source>
</evidence>
<evidence type="ECO:0000256" key="2">
    <source>
        <dbReference type="ARBA" id="ARBA00022771"/>
    </source>
</evidence>
<keyword evidence="3" id="KW-0862">Zinc</keyword>
<dbReference type="InterPro" id="IPR019787">
    <property type="entry name" value="Znf_PHD-finger"/>
</dbReference>
<feature type="region of interest" description="Disordered" evidence="7">
    <location>
        <begin position="232"/>
        <end position="274"/>
    </location>
</feature>
<feature type="domain" description="PWWP" evidence="10">
    <location>
        <begin position="611"/>
        <end position="662"/>
    </location>
</feature>
<dbReference type="EMBL" id="CALOZG010000011">
    <property type="protein sequence ID" value="CAH4030862.1"/>
    <property type="molecule type" value="Genomic_DNA"/>
</dbReference>
<dbReference type="InterPro" id="IPR013083">
    <property type="entry name" value="Znf_RING/FYVE/PHD"/>
</dbReference>
<dbReference type="SMART" id="SM00293">
    <property type="entry name" value="PWWP"/>
    <property type="match status" value="1"/>
</dbReference>
<keyword evidence="2 6" id="KW-0863">Zinc-finger</keyword>
<dbReference type="InterPro" id="IPR011011">
    <property type="entry name" value="Znf_FYVE_PHD"/>
</dbReference>
<dbReference type="SUPFAM" id="SSF47370">
    <property type="entry name" value="Bromodomain"/>
    <property type="match status" value="1"/>
</dbReference>
<evidence type="ECO:0000313" key="12">
    <source>
        <dbReference type="EMBL" id="CAH4030862.1"/>
    </source>
</evidence>
<evidence type="ECO:0000256" key="7">
    <source>
        <dbReference type="SAM" id="MobiDB-lite"/>
    </source>
</evidence>
<reference evidence="12" key="1">
    <citation type="submission" date="2022-05" db="EMBL/GenBank/DDBJ databases">
        <authorList>
            <person name="Okamura Y."/>
        </authorList>
    </citation>
    <scope>NUCLEOTIDE SEQUENCE</scope>
</reference>
<dbReference type="CDD" id="cd20160">
    <property type="entry name" value="PWWP_PRKCBP1"/>
    <property type="match status" value="1"/>
</dbReference>
<evidence type="ECO:0000256" key="3">
    <source>
        <dbReference type="ARBA" id="ARBA00022833"/>
    </source>
</evidence>
<dbReference type="InterPro" id="IPR019786">
    <property type="entry name" value="Zinc_finger_PHD-type_CS"/>
</dbReference>
<evidence type="ECO:0008006" key="14">
    <source>
        <dbReference type="Google" id="ProtNLM"/>
    </source>
</evidence>
<evidence type="ECO:0000313" key="13">
    <source>
        <dbReference type="Proteomes" id="UP001152562"/>
    </source>
</evidence>
<evidence type="ECO:0000259" key="8">
    <source>
        <dbReference type="PROSITE" id="PS50014"/>
    </source>
</evidence>
<dbReference type="PROSITE" id="PS50812">
    <property type="entry name" value="PWWP"/>
    <property type="match status" value="1"/>
</dbReference>
<dbReference type="PROSITE" id="PS50016">
    <property type="entry name" value="ZF_PHD_2"/>
    <property type="match status" value="1"/>
</dbReference>
<feature type="region of interest" description="Disordered" evidence="7">
    <location>
        <begin position="1"/>
        <end position="122"/>
    </location>
</feature>
<dbReference type="SMART" id="SM00297">
    <property type="entry name" value="BROMO"/>
    <property type="match status" value="1"/>
</dbReference>
<dbReference type="InterPro" id="IPR001965">
    <property type="entry name" value="Znf_PHD"/>
</dbReference>
<dbReference type="PROSITE" id="PS50014">
    <property type="entry name" value="BROMODOMAIN_2"/>
    <property type="match status" value="1"/>
</dbReference>
<feature type="region of interest" description="Disordered" evidence="7">
    <location>
        <begin position="1027"/>
        <end position="1061"/>
    </location>
</feature>
<keyword evidence="1" id="KW-0479">Metal-binding</keyword>
<dbReference type="SUPFAM" id="SSF57903">
    <property type="entry name" value="FYVE/PHD zinc finger"/>
    <property type="match status" value="1"/>
</dbReference>
<feature type="compositionally biased region" description="Basic and acidic residues" evidence="7">
    <location>
        <begin position="265"/>
        <end position="274"/>
    </location>
</feature>
<dbReference type="Gene3D" id="2.30.30.140">
    <property type="match status" value="1"/>
</dbReference>
<evidence type="ECO:0000256" key="1">
    <source>
        <dbReference type="ARBA" id="ARBA00022723"/>
    </source>
</evidence>
<dbReference type="Pfam" id="PF23460">
    <property type="entry name" value="ZMYND8_CC"/>
    <property type="match status" value="1"/>
</dbReference>
<dbReference type="GO" id="GO:0008270">
    <property type="term" value="F:zinc ion binding"/>
    <property type="evidence" value="ECO:0007669"/>
    <property type="project" value="UniProtKB-KW"/>
</dbReference>
<feature type="domain" description="MYND-type" evidence="11">
    <location>
        <begin position="1433"/>
        <end position="1467"/>
    </location>
</feature>
<feature type="region of interest" description="Disordered" evidence="7">
    <location>
        <begin position="1194"/>
        <end position="1214"/>
    </location>
</feature>
<dbReference type="Pfam" id="PF00439">
    <property type="entry name" value="Bromodomain"/>
    <property type="match status" value="1"/>
</dbReference>
<dbReference type="InterPro" id="IPR044075">
    <property type="entry name" value="PRKCBP1_PHD"/>
</dbReference>
<dbReference type="Gene3D" id="1.20.920.10">
    <property type="entry name" value="Bromodomain-like"/>
    <property type="match status" value="1"/>
</dbReference>
<dbReference type="PROSITE" id="PS50865">
    <property type="entry name" value="ZF_MYND_2"/>
    <property type="match status" value="1"/>
</dbReference>
<dbReference type="Proteomes" id="UP001152562">
    <property type="component" value="Unassembled WGS sequence"/>
</dbReference>
<feature type="compositionally biased region" description="Polar residues" evidence="7">
    <location>
        <begin position="322"/>
        <end position="331"/>
    </location>
</feature>
<gene>
    <name evidence="12" type="ORF">PIBRA_LOCUS7465</name>
</gene>
<dbReference type="InterPro" id="IPR001487">
    <property type="entry name" value="Bromodomain"/>
</dbReference>
<feature type="compositionally biased region" description="Basic and acidic residues" evidence="7">
    <location>
        <begin position="814"/>
        <end position="871"/>
    </location>
</feature>
<evidence type="ECO:0000259" key="9">
    <source>
        <dbReference type="PROSITE" id="PS50016"/>
    </source>
</evidence>
<sequence>MEDTTDANRDTDVSSTTADVPEIQEISGSNGNVEMVVTIEKIETPEEDGNTTPPQSYAEGQETDATTMVSVEPSVVEKSPNSKESPHKINSTQKEAVTPRKETSSPKITVKSPITISPTKETDRIEVVTPTKTTPRKETIKIVINSPKDEKSQTLKTSPTKVSDQIVDSSCKALSPYKELEKVIDLKETSGKEFGNEAQTVEEPPIATSSQDIAISTDTTNTKELNNSCEVTAPNENQKEAVSLKPPIDICDKSNDSQLDANSDVSEKEHNKSISRELKSLIKSAKESKIISECTQLTSKTRKSRTPLELNTSVETEKITPRRNSNASMKSNHSEKSEKAVKRSMRSQNPEFVNKVKQFLNSVVGKNHDSDDDLNEAKKEFNEKSPSPKKRRIPESPLIKSDKKLRTDPYCWRCHWAIELGTNEKTRPPMQCTVCPRVYHYKCLSSNERKKIDMERSWVCPECLAILYAESSDTRSISLKHVSVSHLGELLQHALTRMIELNGVEPFMQPVDRALFPDYDKCVVHPMDLSQMQRNIVNGLYGSPEAFMSDAQWILHNSIIFNTLQSKLTLAARALVRLCRSEMGEIEACPECYAAAHNRRPTWFTDVCSKPHILLWAKLKGFPYWPAKGMSVTGSGVVDVRFFGAHDRAWVPAKDCFLYSEKDPNNVRSKKQIMDSMQEAEQYIRNISRKYGKFVYPPFKTPFEPTKINEQFKMMIPSFEGELRFQIKDKSGTASPKIKEKRRSNSKSSVVDGEASDNEEQDSPKAPESTEENKLDAVEVEKPMDVEENKDKEKKVSRKRRRSEAEDYVIINDSTKEKRSRIEKEATTPKQPEKQTDKQKKVIEVRAKGEENEPEKVEEKKKEKIKQKDENNEVPNSTNSTKEIVVSVNSPKTPKPKAKDKSDKPRRTIERSAEKTEERKEKRLSRGKSLIVNNVSADKDKTARPKVRKVTKSTDVEILISKNMINKNLNKSLEKFKPSKERLHFDDDTTLAVLAREVSKTGMPTITSVRSLSEKRPRPGLIEVSVDANSNASVLTSEESAHSKDGDKSPKTRESEPPVGRVGVRAFARMQAENAPSSDIEIKPEPIDFDTDRQMEKLEVMNSFRLQPVNPPATKLREVRINKLVVTPINRKKPEIRVKAKKTFPQAKKPEGSELNSKNSMVYIPIQPASGQAPVRPNRPVANGVQVQVSASVATPTTTSPQTPSTTATVSQTTPTSISMGAVSNMASMAQGPSVHTVPLITSVNGQWAFSLQPVMSVGGVDSSNGPSVNGIERAGTLVAVPTPVSVSSMAQLNPQRKDDTQLPRLQHKPMLNPFDTSNSRPVPAPSTVGPLTAKLNQNASKLTDFFRTLMEETLEKVNEPAAHVTSLKLQLEQLQWKHRQELDELKHNHELAMVEMRTSLERDKNRAVNEERRTMHLNMEAAVKTAKSKQWCANCCQEAQFYCCWNTSYCDYPCQRAHWTTHAALCTQAQDSNGPDNSKDIHARLQPAPERLTPNKNPSKPTRVYAKEMPKTSLIGTPISMVEDSSGNQTVKCVGTYKPNAQAPPVIINKQLHSNEEAKKVTTSGGYLIVGGGSTVSTPRRPTIQYVHTS</sequence>
<proteinExistence type="predicted"/>
<feature type="region of interest" description="Disordered" evidence="7">
    <location>
        <begin position="194"/>
        <end position="213"/>
    </location>
</feature>
<protein>
    <recommendedName>
        <fullName evidence="14">Protein kinase C-binding protein 1</fullName>
    </recommendedName>
</protein>
<dbReference type="GO" id="GO:0005737">
    <property type="term" value="C:cytoplasm"/>
    <property type="evidence" value="ECO:0007669"/>
    <property type="project" value="TreeGrafter"/>
</dbReference>
<dbReference type="Gene3D" id="3.30.40.10">
    <property type="entry name" value="Zinc/RING finger domain, C3HC4 (zinc finger)"/>
    <property type="match status" value="1"/>
</dbReference>
<dbReference type="CDD" id="cd15538">
    <property type="entry name" value="PHD_PRKCBP1"/>
    <property type="match status" value="1"/>
</dbReference>
<accession>A0A9P0TG45</accession>
<feature type="compositionally biased region" description="Basic and acidic residues" evidence="7">
    <location>
        <begin position="897"/>
        <end position="921"/>
    </location>
</feature>
<feature type="compositionally biased region" description="Basic and acidic residues" evidence="7">
    <location>
        <begin position="332"/>
        <end position="341"/>
    </location>
</feature>
<dbReference type="InterPro" id="IPR002893">
    <property type="entry name" value="Znf_MYND"/>
</dbReference>
<evidence type="ECO:0000256" key="4">
    <source>
        <dbReference type="ARBA" id="ARBA00023117"/>
    </source>
</evidence>